<dbReference type="InterPro" id="IPR013096">
    <property type="entry name" value="Cupin_2"/>
</dbReference>
<evidence type="ECO:0000259" key="1">
    <source>
        <dbReference type="Pfam" id="PF07883"/>
    </source>
</evidence>
<reference evidence="2" key="1">
    <citation type="submission" date="2018-06" db="EMBL/GenBank/DDBJ databases">
        <authorList>
            <person name="Zhirakovskaya E."/>
        </authorList>
    </citation>
    <scope>NUCLEOTIDE SEQUENCE</scope>
</reference>
<dbReference type="InterPro" id="IPR011051">
    <property type="entry name" value="RmlC_Cupin_sf"/>
</dbReference>
<proteinExistence type="predicted"/>
<protein>
    <recommendedName>
        <fullName evidence="1">Cupin type-2 domain-containing protein</fullName>
    </recommendedName>
</protein>
<dbReference type="EMBL" id="UOEE01000179">
    <property type="protein sequence ID" value="VAV94224.1"/>
    <property type="molecule type" value="Genomic_DNA"/>
</dbReference>
<dbReference type="CDD" id="cd02226">
    <property type="entry name" value="cupin_YdbB-like"/>
    <property type="match status" value="1"/>
</dbReference>
<gene>
    <name evidence="2" type="ORF">MNBD_ALPHA06-203</name>
</gene>
<feature type="domain" description="Cupin type-2" evidence="1">
    <location>
        <begin position="39"/>
        <end position="92"/>
    </location>
</feature>
<dbReference type="Gene3D" id="2.60.120.10">
    <property type="entry name" value="Jelly Rolls"/>
    <property type="match status" value="1"/>
</dbReference>
<dbReference type="Pfam" id="PF07883">
    <property type="entry name" value="Cupin_2"/>
    <property type="match status" value="1"/>
</dbReference>
<sequence length="122" mass="14174">MTDKINLADKFALFDTQWSPKIIANVDDYDIRIARIEGEFDWHSHQHADEMFLVIRGEFVMEYRDRKQNVGMGEMIVVPKGTEHRPIAKNGEVQVMLFEKSDTRNTGDGAITSRTIMQMERI</sequence>
<dbReference type="PANTHER" id="PTHR36114">
    <property type="entry name" value="16.7 KDA PROTEIN IN WHIE LOCUS"/>
    <property type="match status" value="1"/>
</dbReference>
<dbReference type="PANTHER" id="PTHR36114:SF1">
    <property type="entry name" value="16.7 KDA PROTEIN IN WHIE LOCUS"/>
    <property type="match status" value="1"/>
</dbReference>
<evidence type="ECO:0000313" key="2">
    <source>
        <dbReference type="EMBL" id="VAV94224.1"/>
    </source>
</evidence>
<name>A0A3B0RL22_9ZZZZ</name>
<organism evidence="2">
    <name type="scientific">hydrothermal vent metagenome</name>
    <dbReference type="NCBI Taxonomy" id="652676"/>
    <lineage>
        <taxon>unclassified sequences</taxon>
        <taxon>metagenomes</taxon>
        <taxon>ecological metagenomes</taxon>
    </lineage>
</organism>
<dbReference type="AlphaFoldDB" id="A0A3B0RL22"/>
<dbReference type="SUPFAM" id="SSF51182">
    <property type="entry name" value="RmlC-like cupins"/>
    <property type="match status" value="1"/>
</dbReference>
<dbReference type="InterPro" id="IPR014710">
    <property type="entry name" value="RmlC-like_jellyroll"/>
</dbReference>
<dbReference type="InterPro" id="IPR052044">
    <property type="entry name" value="PKS_Associated_Protein"/>
</dbReference>
<accession>A0A3B0RL22</accession>